<accession>A0A1H2WAM2</accession>
<feature type="domain" description="AMP-dependent synthetase/ligase" evidence="1">
    <location>
        <begin position="9"/>
        <end position="356"/>
    </location>
</feature>
<dbReference type="RefSeq" id="WP_091287722.1">
    <property type="nucleotide sequence ID" value="NZ_FNON01000001.1"/>
</dbReference>
<dbReference type="AlphaFoldDB" id="A0A1H2WAM2"/>
<evidence type="ECO:0000259" key="1">
    <source>
        <dbReference type="Pfam" id="PF00501"/>
    </source>
</evidence>
<keyword evidence="2" id="KW-0436">Ligase</keyword>
<keyword evidence="3" id="KW-1185">Reference proteome</keyword>
<dbReference type="GO" id="GO:0016405">
    <property type="term" value="F:CoA-ligase activity"/>
    <property type="evidence" value="ECO:0007669"/>
    <property type="project" value="TreeGrafter"/>
</dbReference>
<reference evidence="2 3" key="1">
    <citation type="submission" date="2016-10" db="EMBL/GenBank/DDBJ databases">
        <authorList>
            <person name="de Groot N.N."/>
        </authorList>
    </citation>
    <scope>NUCLEOTIDE SEQUENCE [LARGE SCALE GENOMIC DNA]</scope>
    <source>
        <strain evidence="2 3">CPCC 202699</strain>
    </source>
</reference>
<dbReference type="InterPro" id="IPR000873">
    <property type="entry name" value="AMP-dep_synth/lig_dom"/>
</dbReference>
<gene>
    <name evidence="2" type="ORF">SAMN05421504_1011476</name>
</gene>
<dbReference type="Proteomes" id="UP000199515">
    <property type="component" value="Unassembled WGS sequence"/>
</dbReference>
<dbReference type="STRING" id="589385.SAMN05421504_1011476"/>
<dbReference type="PANTHER" id="PTHR24096">
    <property type="entry name" value="LONG-CHAIN-FATTY-ACID--COA LIGASE"/>
    <property type="match status" value="1"/>
</dbReference>
<organism evidence="2 3">
    <name type="scientific">Amycolatopsis xylanica</name>
    <dbReference type="NCBI Taxonomy" id="589385"/>
    <lineage>
        <taxon>Bacteria</taxon>
        <taxon>Bacillati</taxon>
        <taxon>Actinomycetota</taxon>
        <taxon>Actinomycetes</taxon>
        <taxon>Pseudonocardiales</taxon>
        <taxon>Pseudonocardiaceae</taxon>
        <taxon>Amycolatopsis</taxon>
    </lineage>
</organism>
<dbReference type="OrthoDB" id="9803968at2"/>
<protein>
    <submittedName>
        <fullName evidence="2">Acyl-CoA synthetase (AMP-forming)/AMP-acid ligase II</fullName>
    </submittedName>
</protein>
<dbReference type="Gene3D" id="3.40.50.12780">
    <property type="entry name" value="N-terminal domain of ligase-like"/>
    <property type="match status" value="1"/>
</dbReference>
<dbReference type="EMBL" id="FNON01000001">
    <property type="protein sequence ID" value="SDW77640.1"/>
    <property type="molecule type" value="Genomic_DNA"/>
</dbReference>
<dbReference type="Pfam" id="PF00501">
    <property type="entry name" value="AMP-binding"/>
    <property type="match status" value="1"/>
</dbReference>
<evidence type="ECO:0000313" key="3">
    <source>
        <dbReference type="Proteomes" id="UP000199515"/>
    </source>
</evidence>
<name>A0A1H2WAM2_9PSEU</name>
<dbReference type="SUPFAM" id="SSF56801">
    <property type="entry name" value="Acetyl-CoA synthetase-like"/>
    <property type="match status" value="1"/>
</dbReference>
<evidence type="ECO:0000313" key="2">
    <source>
        <dbReference type="EMBL" id="SDW77640.1"/>
    </source>
</evidence>
<proteinExistence type="predicted"/>
<sequence>MWLTQLLARNEQCFPGRVAVIDDDRRVTWRELARRVHNLAGGLAKCGVRRGDRVAVLSGDRAEVVEAYFALGRLGAVVVPLTAGEFAAAARKAQLAAVLGEQALLAGIGESGPAFRLAFEDPLFGELAELSHDGTLPEVAADDLAAILYGSVHAKGVVVDHRSIKDIALGWLAVAEPSKAMVFASCRPLSHGSVVLSLAYLAAGATLVLAGGADADQVITKLAEHSATHVWLTPRQLTELLHAGAFHDGTLPRLSEVVYGGAPMPVEVYRQVATRFHGRFRQVYGTAEAGGPVATLGPSEHPVVDAFAPPLPEALPVGRVIPGMSARFVDADGVTLPPGSAGELCVRGDGAMRGYWNDPAATAEATLDGWVRTGDFGHVDEAGYLYLGGPPC</sequence>
<dbReference type="InterPro" id="IPR042099">
    <property type="entry name" value="ANL_N_sf"/>
</dbReference>